<reference evidence="1 2" key="1">
    <citation type="submission" date="2015-07" db="EMBL/GenBank/DDBJ databases">
        <title>The genome of Melipona quadrifasciata.</title>
        <authorList>
            <person name="Pan H."/>
            <person name="Kapheim K."/>
        </authorList>
    </citation>
    <scope>NUCLEOTIDE SEQUENCE [LARGE SCALE GENOMIC DNA]</scope>
    <source>
        <strain evidence="1">0111107301</strain>
        <tissue evidence="1">Whole body</tissue>
    </source>
</reference>
<proteinExistence type="predicted"/>
<sequence length="347" mass="38232">MQTIGSGDSTASTRHPILMIRDPQKLIRLNPIPIFARVIEFDTDRTKSRNSDVYSVPICEISTPSNTQQRIGGSNRQNANSSTRLKSFTIVLVLRGRFNAWHPHVLVPSRAEKKRQKTGQRKDKEGSFLPPTHAACLCDTGVFLFELATHSDEAIATISRDLLPGSLIEFNRLPLTKASTKAKVAGARWRWREQLWPNILCIQGFFLVGDSAQASWPLLTDGESGLPLIEQTRPCLLASGLAPPVLFSVESIARPRDTISSGSFTIVKAVVRQAEDTGQQPVELIGPSSCQYPGAEDLVALEADPNLWGALFGVSQVVKFLICHAGLEHIHVTSVTRPWPQRDTIDK</sequence>
<keyword evidence="2" id="KW-1185">Reference proteome</keyword>
<evidence type="ECO:0000313" key="2">
    <source>
        <dbReference type="Proteomes" id="UP000053105"/>
    </source>
</evidence>
<protein>
    <submittedName>
        <fullName evidence="1">Uncharacterized protein</fullName>
    </submittedName>
</protein>
<dbReference type="Proteomes" id="UP000053105">
    <property type="component" value="Unassembled WGS sequence"/>
</dbReference>
<dbReference type="EMBL" id="KQ435844">
    <property type="protein sequence ID" value="KOX71252.1"/>
    <property type="molecule type" value="Genomic_DNA"/>
</dbReference>
<name>A0A0N1ITA0_9HYME</name>
<dbReference type="AlphaFoldDB" id="A0A0N1ITA0"/>
<accession>A0A0N1ITA0</accession>
<evidence type="ECO:0000313" key="1">
    <source>
        <dbReference type="EMBL" id="KOX71252.1"/>
    </source>
</evidence>
<gene>
    <name evidence="1" type="ORF">WN51_03486</name>
</gene>
<organism evidence="1 2">
    <name type="scientific">Melipona quadrifasciata</name>
    <dbReference type="NCBI Taxonomy" id="166423"/>
    <lineage>
        <taxon>Eukaryota</taxon>
        <taxon>Metazoa</taxon>
        <taxon>Ecdysozoa</taxon>
        <taxon>Arthropoda</taxon>
        <taxon>Hexapoda</taxon>
        <taxon>Insecta</taxon>
        <taxon>Pterygota</taxon>
        <taxon>Neoptera</taxon>
        <taxon>Endopterygota</taxon>
        <taxon>Hymenoptera</taxon>
        <taxon>Apocrita</taxon>
        <taxon>Aculeata</taxon>
        <taxon>Apoidea</taxon>
        <taxon>Anthophila</taxon>
        <taxon>Apidae</taxon>
        <taxon>Melipona</taxon>
    </lineage>
</organism>